<dbReference type="RefSeq" id="WP_103732649.1">
    <property type="nucleotide sequence ID" value="NZ_JACOOU010000002.1"/>
</dbReference>
<proteinExistence type="predicted"/>
<organism evidence="1 2">
    <name type="scientific">Blautia celeris</name>
    <dbReference type="NCBI Taxonomy" id="2763026"/>
    <lineage>
        <taxon>Bacteria</taxon>
        <taxon>Bacillati</taxon>
        <taxon>Bacillota</taxon>
        <taxon>Clostridia</taxon>
        <taxon>Lachnospirales</taxon>
        <taxon>Lachnospiraceae</taxon>
        <taxon>Blautia</taxon>
    </lineage>
</organism>
<gene>
    <name evidence="1" type="ORF">H8S76_07500</name>
</gene>
<name>A0ABR7FCC3_9FIRM</name>
<evidence type="ECO:0000313" key="1">
    <source>
        <dbReference type="EMBL" id="MBC5672091.1"/>
    </source>
</evidence>
<accession>A0ABR7FCC3</accession>
<dbReference type="EMBL" id="JACOOU010000002">
    <property type="protein sequence ID" value="MBC5672091.1"/>
    <property type="molecule type" value="Genomic_DNA"/>
</dbReference>
<keyword evidence="2" id="KW-1185">Reference proteome</keyword>
<comment type="caution">
    <text evidence="1">The sequence shown here is derived from an EMBL/GenBank/DDBJ whole genome shotgun (WGS) entry which is preliminary data.</text>
</comment>
<dbReference type="Proteomes" id="UP000654573">
    <property type="component" value="Unassembled WGS sequence"/>
</dbReference>
<reference evidence="1 2" key="1">
    <citation type="submission" date="2020-08" db="EMBL/GenBank/DDBJ databases">
        <title>Genome public.</title>
        <authorList>
            <person name="Liu C."/>
            <person name="Sun Q."/>
        </authorList>
    </citation>
    <scope>NUCLEOTIDE SEQUENCE [LARGE SCALE GENOMIC DNA]</scope>
    <source>
        <strain evidence="1 2">NSJ-34</strain>
    </source>
</reference>
<protein>
    <recommendedName>
        <fullName evidence="3">ImmA/IrrE family metallo-endopeptidase</fullName>
    </recommendedName>
</protein>
<evidence type="ECO:0008006" key="3">
    <source>
        <dbReference type="Google" id="ProtNLM"/>
    </source>
</evidence>
<sequence length="59" mass="7125">MDIEREISEFKKNELKEVEESRKKEKKQVYINPDSLIGKEIKYQTALLHEILHELRNRG</sequence>
<evidence type="ECO:0000313" key="2">
    <source>
        <dbReference type="Proteomes" id="UP000654573"/>
    </source>
</evidence>